<comment type="subcellular location">
    <subcellularLocation>
        <location evidence="5">Plastid</location>
        <location evidence="5">Chloroplast</location>
    </subcellularLocation>
</comment>
<dbReference type="RefSeq" id="YP_009496308.1">
    <property type="nucleotide sequence ID" value="NC_037998.1"/>
</dbReference>
<dbReference type="NCBIfam" id="TIGR00012">
    <property type="entry name" value="L29"/>
    <property type="match status" value="1"/>
</dbReference>
<dbReference type="Gene3D" id="1.10.287.310">
    <property type="match status" value="1"/>
</dbReference>
<sequence length="84" mass="9903">MSLPQFTDVTSLSNNEISEAIIRTEKELFTLRFKKATRQPFKPHEIKHAKRRLAHLKTLLTLRLDLIEKKQTNIVSELVKKNNY</sequence>
<evidence type="ECO:0000256" key="1">
    <source>
        <dbReference type="ARBA" id="ARBA00009254"/>
    </source>
</evidence>
<evidence type="ECO:0000256" key="2">
    <source>
        <dbReference type="ARBA" id="ARBA00022980"/>
    </source>
</evidence>
<protein>
    <recommendedName>
        <fullName evidence="4 5">Large ribosomal subunit protein uL29c</fullName>
    </recommendedName>
</protein>
<dbReference type="InterPro" id="IPR036049">
    <property type="entry name" value="Ribosomal_uL29_sf"/>
</dbReference>
<dbReference type="GO" id="GO:0003735">
    <property type="term" value="F:structural constituent of ribosome"/>
    <property type="evidence" value="ECO:0007669"/>
    <property type="project" value="InterPro"/>
</dbReference>
<dbReference type="HAMAP" id="MF_00374">
    <property type="entry name" value="Ribosomal_uL29"/>
    <property type="match status" value="1"/>
</dbReference>
<dbReference type="GeneID" id="36958616"/>
<evidence type="ECO:0000256" key="4">
    <source>
        <dbReference type="ARBA" id="ARBA00040028"/>
    </source>
</evidence>
<organism evidence="6">
    <name type="scientific">Guinardia striata</name>
    <dbReference type="NCBI Taxonomy" id="1514137"/>
    <lineage>
        <taxon>Eukaryota</taxon>
        <taxon>Sar</taxon>
        <taxon>Stramenopiles</taxon>
        <taxon>Ochrophyta</taxon>
        <taxon>Bacillariophyta</taxon>
        <taxon>Coscinodiscophyceae</taxon>
        <taxon>Rhizosoleniophycidae</taxon>
        <taxon>Rhizosoleniales</taxon>
        <taxon>Rhizosoleniaceae</taxon>
        <taxon>Guinardia</taxon>
    </lineage>
</organism>
<dbReference type="InterPro" id="IPR001854">
    <property type="entry name" value="Ribosomal_uL29"/>
</dbReference>
<evidence type="ECO:0000256" key="5">
    <source>
        <dbReference type="HAMAP-Rule" id="MF_00374"/>
    </source>
</evidence>
<dbReference type="PANTHER" id="PTHR10916:SF0">
    <property type="entry name" value="LARGE RIBOSOMAL SUBUNIT PROTEIN UL29C"/>
    <property type="match status" value="1"/>
</dbReference>
<gene>
    <name evidence="5 6" type="primary">rpl29</name>
</gene>
<dbReference type="GO" id="GO:0006412">
    <property type="term" value="P:translation"/>
    <property type="evidence" value="ECO:0007669"/>
    <property type="project" value="UniProtKB-UniRule"/>
</dbReference>
<reference evidence="6" key="1">
    <citation type="journal article" date="2018" name="Adv. Bot. Res.">
        <title>Evolution of the Plastid Genomes in Diatoms.</title>
        <authorList>
            <person name="Yu M."/>
            <person name="Ashworth M.P."/>
            <person name="Hajrah N.H."/>
            <person name="Khiyami M.A."/>
            <person name="Sabir M.J."/>
            <person name="Alhebshi A.M."/>
            <person name="Al-Malki A.L."/>
            <person name="Sabir J.S.M."/>
            <person name="Theriot E.C."/>
            <person name="Jansen R.K."/>
        </authorList>
    </citation>
    <scope>NUCLEOTIDE SEQUENCE</scope>
</reference>
<keyword evidence="2 5" id="KW-0689">Ribosomal protein</keyword>
<dbReference type="GO" id="GO:0022625">
    <property type="term" value="C:cytosolic large ribosomal subunit"/>
    <property type="evidence" value="ECO:0007669"/>
    <property type="project" value="TreeGrafter"/>
</dbReference>
<keyword evidence="6" id="KW-0150">Chloroplast</keyword>
<dbReference type="SUPFAM" id="SSF46561">
    <property type="entry name" value="Ribosomal protein L29 (L29p)"/>
    <property type="match status" value="1"/>
</dbReference>
<dbReference type="InterPro" id="IPR050063">
    <property type="entry name" value="Ribosomal_protein_uL29"/>
</dbReference>
<evidence type="ECO:0000313" key="6">
    <source>
        <dbReference type="EMBL" id="AWT38880.1"/>
    </source>
</evidence>
<name>A0A2U9NP25_9STRA</name>
<keyword evidence="3 5" id="KW-0687">Ribonucleoprotein</keyword>
<keyword evidence="6" id="KW-0934">Plastid</keyword>
<dbReference type="PANTHER" id="PTHR10916">
    <property type="entry name" value="60S RIBOSOMAL PROTEIN L35/50S RIBOSOMAL PROTEIN L29"/>
    <property type="match status" value="1"/>
</dbReference>
<dbReference type="CDD" id="cd00427">
    <property type="entry name" value="Ribosomal_L29_HIP"/>
    <property type="match status" value="1"/>
</dbReference>
<dbReference type="AlphaFoldDB" id="A0A2U9NP25"/>
<proteinExistence type="inferred from homology"/>
<evidence type="ECO:0000256" key="3">
    <source>
        <dbReference type="ARBA" id="ARBA00023274"/>
    </source>
</evidence>
<dbReference type="GO" id="GO:0009507">
    <property type="term" value="C:chloroplast"/>
    <property type="evidence" value="ECO:0007669"/>
    <property type="project" value="UniProtKB-SubCell"/>
</dbReference>
<comment type="similarity">
    <text evidence="1 5">Belongs to the universal ribosomal protein uL29 family.</text>
</comment>
<dbReference type="EMBL" id="MG755796">
    <property type="protein sequence ID" value="AWT38880.1"/>
    <property type="molecule type" value="Genomic_DNA"/>
</dbReference>
<geneLocation type="chloroplast" evidence="6"/>
<accession>A0A2U9NP25</accession>
<dbReference type="Pfam" id="PF00831">
    <property type="entry name" value="Ribosomal_L29"/>
    <property type="match status" value="1"/>
</dbReference>